<evidence type="ECO:0000256" key="2">
    <source>
        <dbReference type="ARBA" id="ARBA00023002"/>
    </source>
</evidence>
<dbReference type="InterPro" id="IPR036291">
    <property type="entry name" value="NAD(P)-bd_dom_sf"/>
</dbReference>
<comment type="caution">
    <text evidence="4">The sequence shown here is derived from an EMBL/GenBank/DDBJ whole genome shotgun (WGS) entry which is preliminary data.</text>
</comment>
<dbReference type="PRINTS" id="PR00081">
    <property type="entry name" value="GDHRDH"/>
</dbReference>
<dbReference type="AlphaFoldDB" id="A0A6N7YWE2"/>
<gene>
    <name evidence="4" type="ORF">GKO32_04255</name>
</gene>
<name>A0A6N7YWE2_9PSEU</name>
<dbReference type="EMBL" id="WMBA01000004">
    <property type="protein sequence ID" value="MTD53193.1"/>
    <property type="molecule type" value="Genomic_DNA"/>
</dbReference>
<dbReference type="FunFam" id="3.40.50.720:FF:000084">
    <property type="entry name" value="Short-chain dehydrogenase reductase"/>
    <property type="match status" value="1"/>
</dbReference>
<dbReference type="SMART" id="SM00822">
    <property type="entry name" value="PKS_KR"/>
    <property type="match status" value="1"/>
</dbReference>
<sequence length="231" mass="23860">MAGEQRVAVVTGGAGAIGSAIVTALQESGHRTVVLDRAGDIPCDLTSEHSAREAAAAVLARHGRCDVLVHCAGAFDAMPLGDLDLARWRDLMAVNVEASLWLAQSFTPGMAERGFGRIILISSDGQWSPPDANFLPYVTSKAALLGLMRTLAVTFGGDGISVTAVAPGLTDTPLARAVVEDGAIEAVVRTQALKRPLVPSDTAHTVAFLASDGAEALTGQVLVVDGGVHMR</sequence>
<dbReference type="OrthoDB" id="9793325at2"/>
<dbReference type="Pfam" id="PF13561">
    <property type="entry name" value="adh_short_C2"/>
    <property type="match status" value="1"/>
</dbReference>
<evidence type="ECO:0000313" key="4">
    <source>
        <dbReference type="EMBL" id="MTD53193.1"/>
    </source>
</evidence>
<dbReference type="Gene3D" id="3.40.50.720">
    <property type="entry name" value="NAD(P)-binding Rossmann-like Domain"/>
    <property type="match status" value="1"/>
</dbReference>
<accession>A0A6N7YWE2</accession>
<dbReference type="InterPro" id="IPR057326">
    <property type="entry name" value="KR_dom"/>
</dbReference>
<reference evidence="4 5" key="1">
    <citation type="submission" date="2019-11" db="EMBL/GenBank/DDBJ databases">
        <title>Draft genome of Amycolatopsis RM579.</title>
        <authorList>
            <person name="Duangmal K."/>
            <person name="Mingma R."/>
        </authorList>
    </citation>
    <scope>NUCLEOTIDE SEQUENCE [LARGE SCALE GENOMIC DNA]</scope>
    <source>
        <strain evidence="4 5">RM579</strain>
    </source>
</reference>
<keyword evidence="2" id="KW-0560">Oxidoreductase</keyword>
<proteinExistence type="inferred from homology"/>
<keyword evidence="5" id="KW-1185">Reference proteome</keyword>
<evidence type="ECO:0000259" key="3">
    <source>
        <dbReference type="SMART" id="SM00822"/>
    </source>
</evidence>
<dbReference type="SUPFAM" id="SSF51735">
    <property type="entry name" value="NAD(P)-binding Rossmann-fold domains"/>
    <property type="match status" value="1"/>
</dbReference>
<dbReference type="Proteomes" id="UP000440096">
    <property type="component" value="Unassembled WGS sequence"/>
</dbReference>
<dbReference type="PROSITE" id="PS00061">
    <property type="entry name" value="ADH_SHORT"/>
    <property type="match status" value="1"/>
</dbReference>
<dbReference type="PANTHER" id="PTHR43639">
    <property type="entry name" value="OXIDOREDUCTASE, SHORT-CHAIN DEHYDROGENASE/REDUCTASE FAMILY (AFU_ORTHOLOGUE AFUA_5G02870)"/>
    <property type="match status" value="1"/>
</dbReference>
<dbReference type="InterPro" id="IPR020904">
    <property type="entry name" value="Sc_DH/Rdtase_CS"/>
</dbReference>
<dbReference type="InterPro" id="IPR002347">
    <property type="entry name" value="SDR_fam"/>
</dbReference>
<evidence type="ECO:0000313" key="5">
    <source>
        <dbReference type="Proteomes" id="UP000440096"/>
    </source>
</evidence>
<protein>
    <submittedName>
        <fullName evidence="4">SDR family oxidoreductase</fullName>
    </submittedName>
</protein>
<feature type="domain" description="Ketoreductase" evidence="3">
    <location>
        <begin position="6"/>
        <end position="168"/>
    </location>
</feature>
<dbReference type="CDD" id="cd05233">
    <property type="entry name" value="SDR_c"/>
    <property type="match status" value="1"/>
</dbReference>
<dbReference type="PRINTS" id="PR00080">
    <property type="entry name" value="SDRFAMILY"/>
</dbReference>
<comment type="similarity">
    <text evidence="1">Belongs to the short-chain dehydrogenases/reductases (SDR) family.</text>
</comment>
<dbReference type="PANTHER" id="PTHR43639:SF1">
    <property type="entry name" value="SHORT-CHAIN DEHYDROGENASE_REDUCTASE FAMILY PROTEIN"/>
    <property type="match status" value="1"/>
</dbReference>
<evidence type="ECO:0000256" key="1">
    <source>
        <dbReference type="ARBA" id="ARBA00006484"/>
    </source>
</evidence>
<organism evidence="4 5">
    <name type="scientific">Amycolatopsis pithecellobii</name>
    <dbReference type="NCBI Taxonomy" id="664692"/>
    <lineage>
        <taxon>Bacteria</taxon>
        <taxon>Bacillati</taxon>
        <taxon>Actinomycetota</taxon>
        <taxon>Actinomycetes</taxon>
        <taxon>Pseudonocardiales</taxon>
        <taxon>Pseudonocardiaceae</taxon>
        <taxon>Amycolatopsis</taxon>
    </lineage>
</organism>
<dbReference type="GO" id="GO:0016491">
    <property type="term" value="F:oxidoreductase activity"/>
    <property type="evidence" value="ECO:0007669"/>
    <property type="project" value="UniProtKB-KW"/>
</dbReference>